<name>A0ABV9TDC6_9MICC</name>
<protein>
    <submittedName>
        <fullName evidence="1">Cold-shock protein</fullName>
    </submittedName>
</protein>
<dbReference type="EMBL" id="JBHSIW010000002">
    <property type="protein sequence ID" value="MFC4901953.1"/>
    <property type="molecule type" value="Genomic_DNA"/>
</dbReference>
<keyword evidence="2" id="KW-1185">Reference proteome</keyword>
<dbReference type="SUPFAM" id="SSF50249">
    <property type="entry name" value="Nucleic acid-binding proteins"/>
    <property type="match status" value="1"/>
</dbReference>
<evidence type="ECO:0000313" key="2">
    <source>
        <dbReference type="Proteomes" id="UP001595797"/>
    </source>
</evidence>
<reference evidence="2" key="1">
    <citation type="journal article" date="2019" name="Int. J. Syst. Evol. Microbiol.">
        <title>The Global Catalogue of Microorganisms (GCM) 10K type strain sequencing project: providing services to taxonomists for standard genome sequencing and annotation.</title>
        <authorList>
            <consortium name="The Broad Institute Genomics Platform"/>
            <consortium name="The Broad Institute Genome Sequencing Center for Infectious Disease"/>
            <person name="Wu L."/>
            <person name="Ma J."/>
        </authorList>
    </citation>
    <scope>NUCLEOTIDE SEQUENCE [LARGE SCALE GENOMIC DNA]</scope>
    <source>
        <strain evidence="2">CGMCC 4.6946</strain>
    </source>
</reference>
<dbReference type="RefSeq" id="WP_277551273.1">
    <property type="nucleotide sequence ID" value="NZ_JARAMH010000008.1"/>
</dbReference>
<dbReference type="Gene3D" id="2.40.50.140">
    <property type="entry name" value="Nucleic acid-binding proteins"/>
    <property type="match status" value="1"/>
</dbReference>
<accession>A0ABV9TDC6</accession>
<proteinExistence type="predicted"/>
<comment type="caution">
    <text evidence="1">The sequence shown here is derived from an EMBL/GenBank/DDBJ whole genome shotgun (WGS) entry which is preliminary data.</text>
</comment>
<sequence length="99" mass="10593">MSDSGVVRSWFDDAGWGVLDSKLTPGGCGVHFSVLAVVGHQALVPGQAVELEWERAEQDGYSYRAVRVWPAGEKPVDAEAGRGSASDGYASALEIVWDR</sequence>
<organism evidence="1 2">
    <name type="scientific">Kocuria oceani</name>
    <dbReference type="NCBI Taxonomy" id="988827"/>
    <lineage>
        <taxon>Bacteria</taxon>
        <taxon>Bacillati</taxon>
        <taxon>Actinomycetota</taxon>
        <taxon>Actinomycetes</taxon>
        <taxon>Micrococcales</taxon>
        <taxon>Micrococcaceae</taxon>
        <taxon>Kocuria</taxon>
    </lineage>
</organism>
<gene>
    <name evidence="1" type="ORF">ACFPCS_00030</name>
</gene>
<dbReference type="Proteomes" id="UP001595797">
    <property type="component" value="Unassembled WGS sequence"/>
</dbReference>
<dbReference type="InterPro" id="IPR012340">
    <property type="entry name" value="NA-bd_OB-fold"/>
</dbReference>
<evidence type="ECO:0000313" key="1">
    <source>
        <dbReference type="EMBL" id="MFC4901953.1"/>
    </source>
</evidence>